<sequence length="111" mass="12192">MPKSEFGANKMSLQQTTASRPDFPSSKCQLKDAPCVLSWTDGVCVSELVDASLWPLFSVLTVTELLLIDSTTEYPALPVQTQTELTVCFAALIMHVTLPAEKEKKEKPGVY</sequence>
<dbReference type="AlphaFoldDB" id="A0A4Z2GL05"/>
<proteinExistence type="predicted"/>
<protein>
    <submittedName>
        <fullName evidence="2">Uncharacterized protein</fullName>
    </submittedName>
</protein>
<evidence type="ECO:0000313" key="3">
    <source>
        <dbReference type="Proteomes" id="UP000314294"/>
    </source>
</evidence>
<dbReference type="Proteomes" id="UP000314294">
    <property type="component" value="Unassembled WGS sequence"/>
</dbReference>
<evidence type="ECO:0000256" key="1">
    <source>
        <dbReference type="SAM" id="MobiDB-lite"/>
    </source>
</evidence>
<organism evidence="2 3">
    <name type="scientific">Liparis tanakae</name>
    <name type="common">Tanaka's snailfish</name>
    <dbReference type="NCBI Taxonomy" id="230148"/>
    <lineage>
        <taxon>Eukaryota</taxon>
        <taxon>Metazoa</taxon>
        <taxon>Chordata</taxon>
        <taxon>Craniata</taxon>
        <taxon>Vertebrata</taxon>
        <taxon>Euteleostomi</taxon>
        <taxon>Actinopterygii</taxon>
        <taxon>Neopterygii</taxon>
        <taxon>Teleostei</taxon>
        <taxon>Neoteleostei</taxon>
        <taxon>Acanthomorphata</taxon>
        <taxon>Eupercaria</taxon>
        <taxon>Perciformes</taxon>
        <taxon>Cottioidei</taxon>
        <taxon>Cottales</taxon>
        <taxon>Liparidae</taxon>
        <taxon>Liparis</taxon>
    </lineage>
</organism>
<reference evidence="2 3" key="1">
    <citation type="submission" date="2019-03" db="EMBL/GenBank/DDBJ databases">
        <title>First draft genome of Liparis tanakae, snailfish: a comprehensive survey of snailfish specific genes.</title>
        <authorList>
            <person name="Kim W."/>
            <person name="Song I."/>
            <person name="Jeong J.-H."/>
            <person name="Kim D."/>
            <person name="Kim S."/>
            <person name="Ryu S."/>
            <person name="Song J.Y."/>
            <person name="Lee S.K."/>
        </authorList>
    </citation>
    <scope>NUCLEOTIDE SEQUENCE [LARGE SCALE GENOMIC DNA]</scope>
    <source>
        <tissue evidence="2">Muscle</tissue>
    </source>
</reference>
<comment type="caution">
    <text evidence="2">The sequence shown here is derived from an EMBL/GenBank/DDBJ whole genome shotgun (WGS) entry which is preliminary data.</text>
</comment>
<feature type="region of interest" description="Disordered" evidence="1">
    <location>
        <begin position="1"/>
        <end position="24"/>
    </location>
</feature>
<keyword evidence="3" id="KW-1185">Reference proteome</keyword>
<accession>A0A4Z2GL05</accession>
<name>A0A4Z2GL05_9TELE</name>
<evidence type="ECO:0000313" key="2">
    <source>
        <dbReference type="EMBL" id="TNN54009.1"/>
    </source>
</evidence>
<dbReference type="EMBL" id="SRLO01000499">
    <property type="protein sequence ID" value="TNN54009.1"/>
    <property type="molecule type" value="Genomic_DNA"/>
</dbReference>
<gene>
    <name evidence="2" type="ORF">EYF80_035777</name>
</gene>